<accession>A0A6C0HLP6</accession>
<protein>
    <recommendedName>
        <fullName evidence="1">DNA-directed RNA polymerase II subunit RPB9-like zinc ribbon domain-containing protein</fullName>
    </recommendedName>
</protein>
<dbReference type="AlphaFoldDB" id="A0A6C0HLP6"/>
<dbReference type="SUPFAM" id="SSF57783">
    <property type="entry name" value="Zinc beta-ribbon"/>
    <property type="match status" value="1"/>
</dbReference>
<evidence type="ECO:0000259" key="1">
    <source>
        <dbReference type="SMART" id="SM00661"/>
    </source>
</evidence>
<dbReference type="Gene3D" id="2.20.25.10">
    <property type="match status" value="2"/>
</dbReference>
<organism evidence="2">
    <name type="scientific">viral metagenome</name>
    <dbReference type="NCBI Taxonomy" id="1070528"/>
    <lineage>
        <taxon>unclassified sequences</taxon>
        <taxon>metagenomes</taxon>
        <taxon>organismal metagenomes</taxon>
    </lineage>
</organism>
<dbReference type="EMBL" id="MN739976">
    <property type="protein sequence ID" value="QHT81035.1"/>
    <property type="molecule type" value="Genomic_DNA"/>
</dbReference>
<evidence type="ECO:0000313" key="2">
    <source>
        <dbReference type="EMBL" id="QHT81035.1"/>
    </source>
</evidence>
<proteinExistence type="predicted"/>
<dbReference type="SMART" id="SM00661">
    <property type="entry name" value="RPOL9"/>
    <property type="match status" value="1"/>
</dbReference>
<sequence>MPLEFCPDCENMLYVLEDVDAATGDTGVNYRCRKCPFVKTINHEHPLLYEHNLKEDAAARIIENPYLTRDPTLPRFDTIQCPTEGCPSKDVVGVKLDKANIVWMYQCAVCNAAWKQGARRG</sequence>
<feature type="domain" description="DNA-directed RNA polymerase II subunit RPB9-like zinc ribbon" evidence="1">
    <location>
        <begin position="4"/>
        <end position="63"/>
    </location>
</feature>
<reference evidence="2" key="1">
    <citation type="journal article" date="2020" name="Nature">
        <title>Giant virus diversity and host interactions through global metagenomics.</title>
        <authorList>
            <person name="Schulz F."/>
            <person name="Roux S."/>
            <person name="Paez-Espino D."/>
            <person name="Jungbluth S."/>
            <person name="Walsh D.A."/>
            <person name="Denef V.J."/>
            <person name="McMahon K.D."/>
            <person name="Konstantinidis K.T."/>
            <person name="Eloe-Fadrosh E.A."/>
            <person name="Kyrpides N.C."/>
            <person name="Woyke T."/>
        </authorList>
    </citation>
    <scope>NUCLEOTIDE SEQUENCE</scope>
    <source>
        <strain evidence="2">GVMAG-M-3300023184-135</strain>
    </source>
</reference>
<dbReference type="Pfam" id="PF02150">
    <property type="entry name" value="Zn_ribbon_RPB9"/>
    <property type="match status" value="1"/>
</dbReference>
<name>A0A6C0HLP6_9ZZZZ</name>
<dbReference type="InterPro" id="IPR001529">
    <property type="entry name" value="Zn_ribbon_RPB9"/>
</dbReference>
<dbReference type="GO" id="GO:0006351">
    <property type="term" value="P:DNA-templated transcription"/>
    <property type="evidence" value="ECO:0007669"/>
    <property type="project" value="InterPro"/>
</dbReference>